<evidence type="ECO:0000256" key="7">
    <source>
        <dbReference type="ARBA" id="ARBA00023170"/>
    </source>
</evidence>
<feature type="domain" description="G-protein coupled receptors family 1 profile" evidence="11">
    <location>
        <begin position="45"/>
        <end position="322"/>
    </location>
</feature>
<evidence type="ECO:0000256" key="5">
    <source>
        <dbReference type="ARBA" id="ARBA00023040"/>
    </source>
</evidence>
<reference evidence="12" key="1">
    <citation type="journal article" date="2023" name="G3 (Bethesda)">
        <title>Whole genome assemblies of Zophobas morio and Tenebrio molitor.</title>
        <authorList>
            <person name="Kaur S."/>
            <person name="Stinson S.A."/>
            <person name="diCenzo G.C."/>
        </authorList>
    </citation>
    <scope>NUCLEOTIDE SEQUENCE</scope>
    <source>
        <strain evidence="12">QUZm001</strain>
    </source>
</reference>
<evidence type="ECO:0000256" key="9">
    <source>
        <dbReference type="RuleBase" id="RU000688"/>
    </source>
</evidence>
<dbReference type="Gene3D" id="1.20.1070.10">
    <property type="entry name" value="Rhodopsin 7-helix transmembrane proteins"/>
    <property type="match status" value="1"/>
</dbReference>
<keyword evidence="8 9" id="KW-0807">Transducer</keyword>
<dbReference type="Pfam" id="PF00001">
    <property type="entry name" value="7tm_1"/>
    <property type="match status" value="1"/>
</dbReference>
<proteinExistence type="inferred from homology"/>
<accession>A0AA38I2X8</accession>
<evidence type="ECO:0000256" key="6">
    <source>
        <dbReference type="ARBA" id="ARBA00023136"/>
    </source>
</evidence>
<dbReference type="GO" id="GO:0008188">
    <property type="term" value="F:neuropeptide receptor activity"/>
    <property type="evidence" value="ECO:0007669"/>
    <property type="project" value="TreeGrafter"/>
</dbReference>
<dbReference type="Proteomes" id="UP001168821">
    <property type="component" value="Unassembled WGS sequence"/>
</dbReference>
<dbReference type="SUPFAM" id="SSF81321">
    <property type="entry name" value="Family A G protein-coupled receptor-like"/>
    <property type="match status" value="1"/>
</dbReference>
<dbReference type="InterPro" id="IPR000276">
    <property type="entry name" value="GPCR_Rhodpsn"/>
</dbReference>
<comment type="subcellular location">
    <subcellularLocation>
        <location evidence="1">Membrane</location>
        <topology evidence="1">Multi-pass membrane protein</topology>
    </subcellularLocation>
</comment>
<dbReference type="PROSITE" id="PS00237">
    <property type="entry name" value="G_PROTEIN_RECEP_F1_1"/>
    <property type="match status" value="1"/>
</dbReference>
<organism evidence="12 13">
    <name type="scientific">Zophobas morio</name>
    <dbReference type="NCBI Taxonomy" id="2755281"/>
    <lineage>
        <taxon>Eukaryota</taxon>
        <taxon>Metazoa</taxon>
        <taxon>Ecdysozoa</taxon>
        <taxon>Arthropoda</taxon>
        <taxon>Hexapoda</taxon>
        <taxon>Insecta</taxon>
        <taxon>Pterygota</taxon>
        <taxon>Neoptera</taxon>
        <taxon>Endopterygota</taxon>
        <taxon>Coleoptera</taxon>
        <taxon>Polyphaga</taxon>
        <taxon>Cucujiformia</taxon>
        <taxon>Tenebrionidae</taxon>
        <taxon>Zophobas</taxon>
    </lineage>
</organism>
<feature type="transmembrane region" description="Helical" evidence="10">
    <location>
        <begin position="301"/>
        <end position="325"/>
    </location>
</feature>
<dbReference type="CDD" id="cd00637">
    <property type="entry name" value="7tm_classA_rhodopsin-like"/>
    <property type="match status" value="1"/>
</dbReference>
<evidence type="ECO:0000259" key="11">
    <source>
        <dbReference type="PROSITE" id="PS50262"/>
    </source>
</evidence>
<evidence type="ECO:0000313" key="12">
    <source>
        <dbReference type="EMBL" id="KAJ3647156.1"/>
    </source>
</evidence>
<dbReference type="EMBL" id="JALNTZ010000007">
    <property type="protein sequence ID" value="KAJ3647156.1"/>
    <property type="molecule type" value="Genomic_DNA"/>
</dbReference>
<dbReference type="GO" id="GO:0005886">
    <property type="term" value="C:plasma membrane"/>
    <property type="evidence" value="ECO:0007669"/>
    <property type="project" value="TreeGrafter"/>
</dbReference>
<evidence type="ECO:0000256" key="2">
    <source>
        <dbReference type="ARBA" id="ARBA00010663"/>
    </source>
</evidence>
<dbReference type="PROSITE" id="PS50262">
    <property type="entry name" value="G_PROTEIN_RECEP_F1_2"/>
    <property type="match status" value="1"/>
</dbReference>
<evidence type="ECO:0000256" key="1">
    <source>
        <dbReference type="ARBA" id="ARBA00004141"/>
    </source>
</evidence>
<gene>
    <name evidence="12" type="ORF">Zmor_024690</name>
</gene>
<evidence type="ECO:0000313" key="13">
    <source>
        <dbReference type="Proteomes" id="UP001168821"/>
    </source>
</evidence>
<feature type="transmembrane region" description="Helical" evidence="10">
    <location>
        <begin position="192"/>
        <end position="220"/>
    </location>
</feature>
<keyword evidence="13" id="KW-1185">Reference proteome</keyword>
<feature type="transmembrane region" description="Helical" evidence="10">
    <location>
        <begin position="29"/>
        <end position="53"/>
    </location>
</feature>
<comment type="caution">
    <text evidence="12">The sequence shown here is derived from an EMBL/GenBank/DDBJ whole genome shotgun (WGS) entry which is preliminary data.</text>
</comment>
<evidence type="ECO:0000256" key="4">
    <source>
        <dbReference type="ARBA" id="ARBA00022989"/>
    </source>
</evidence>
<evidence type="ECO:0000256" key="3">
    <source>
        <dbReference type="ARBA" id="ARBA00022692"/>
    </source>
</evidence>
<feature type="transmembrane region" description="Helical" evidence="10">
    <location>
        <begin position="263"/>
        <end position="281"/>
    </location>
</feature>
<feature type="transmembrane region" description="Helical" evidence="10">
    <location>
        <begin position="97"/>
        <end position="123"/>
    </location>
</feature>
<dbReference type="AlphaFoldDB" id="A0AA38I2X8"/>
<dbReference type="PANTHER" id="PTHR24238:SF58">
    <property type="entry name" value="FI22604P1"/>
    <property type="match status" value="1"/>
</dbReference>
<keyword evidence="7 9" id="KW-0675">Receptor</keyword>
<feature type="transmembrane region" description="Helical" evidence="10">
    <location>
        <begin position="65"/>
        <end position="85"/>
    </location>
</feature>
<keyword evidence="5 9" id="KW-0297">G-protein coupled receptor</keyword>
<keyword evidence="4 10" id="KW-1133">Transmembrane helix</keyword>
<comment type="similarity">
    <text evidence="2 9">Belongs to the G-protein coupled receptor 1 family.</text>
</comment>
<evidence type="ECO:0000256" key="8">
    <source>
        <dbReference type="ARBA" id="ARBA00023224"/>
    </source>
</evidence>
<evidence type="ECO:0000256" key="10">
    <source>
        <dbReference type="SAM" id="Phobius"/>
    </source>
</evidence>
<dbReference type="PRINTS" id="PR00237">
    <property type="entry name" value="GPCRRHODOPSN"/>
</dbReference>
<dbReference type="InterPro" id="IPR017452">
    <property type="entry name" value="GPCR_Rhodpsn_7TM"/>
</dbReference>
<sequence>MSSTTESTISPQTDDGLSGFALFQATTRRSFLCLFIIVTVPSVIGNIAAIYSISRRNCRIFQKTCIISLALSDILSTAAIATININTFVQEAMAWPLGHFLCQFLPMCQMVGVLASSVALTMIAMDRYRNVVHALGKRWDPTPCFCFVATGTVWVLSFAISYPMYSFYKFQTKCNVHFCLMSGEIKESLQKYYIAMVIIIFLPLFSVFLWFYNSIAALVWKHRKPISTIFNKKPTQESTSSEVKTVNHPKTQEEIRVGRKIRTFKIIVALMVVFIVCRLPYFTIQILKTFNTALSTRKEMWYMSFSFMALHIVNCCLNPLLYTFFNVTVQVWRKIESFALEICCFCCSRGEFESFETENPFVIEDFEKRKRSREWENRKRSTVRFKEERY</sequence>
<feature type="transmembrane region" description="Helical" evidence="10">
    <location>
        <begin position="144"/>
        <end position="165"/>
    </location>
</feature>
<name>A0AA38I2X8_9CUCU</name>
<keyword evidence="3 9" id="KW-0812">Transmembrane</keyword>
<protein>
    <recommendedName>
        <fullName evidence="11">G-protein coupled receptors family 1 profile domain-containing protein</fullName>
    </recommendedName>
</protein>
<dbReference type="PANTHER" id="PTHR24238">
    <property type="entry name" value="G-PROTEIN COUPLED RECEPTOR"/>
    <property type="match status" value="1"/>
</dbReference>
<keyword evidence="6 10" id="KW-0472">Membrane</keyword>